<proteinExistence type="predicted"/>
<dbReference type="GeneID" id="27356800"/>
<gene>
    <name evidence="1" type="ORF">PV06_04726</name>
</gene>
<accession>A0A0D2C1Q0</accession>
<dbReference type="HOGENOM" id="CLU_043690_0_0_1"/>
<reference evidence="1 2" key="1">
    <citation type="submission" date="2015-01" db="EMBL/GenBank/DDBJ databases">
        <title>The Genome Sequence of Exophiala oligosperma CBS72588.</title>
        <authorList>
            <consortium name="The Broad Institute Genomics Platform"/>
            <person name="Cuomo C."/>
            <person name="de Hoog S."/>
            <person name="Gorbushina A."/>
            <person name="Stielow B."/>
            <person name="Teixiera M."/>
            <person name="Abouelleil A."/>
            <person name="Chapman S.B."/>
            <person name="Priest M."/>
            <person name="Young S.K."/>
            <person name="Wortman J."/>
            <person name="Nusbaum C."/>
            <person name="Birren B."/>
        </authorList>
    </citation>
    <scope>NUCLEOTIDE SEQUENCE [LARGE SCALE GENOMIC DNA]</scope>
    <source>
        <strain evidence="1 2">CBS 72588</strain>
    </source>
</reference>
<organism evidence="1 2">
    <name type="scientific">Exophiala oligosperma</name>
    <dbReference type="NCBI Taxonomy" id="215243"/>
    <lineage>
        <taxon>Eukaryota</taxon>
        <taxon>Fungi</taxon>
        <taxon>Dikarya</taxon>
        <taxon>Ascomycota</taxon>
        <taxon>Pezizomycotina</taxon>
        <taxon>Eurotiomycetes</taxon>
        <taxon>Chaetothyriomycetidae</taxon>
        <taxon>Chaetothyriales</taxon>
        <taxon>Herpotrichiellaceae</taxon>
        <taxon>Exophiala</taxon>
    </lineage>
</organism>
<protein>
    <submittedName>
        <fullName evidence="1">Uncharacterized protein</fullName>
    </submittedName>
</protein>
<dbReference type="AlphaFoldDB" id="A0A0D2C1Q0"/>
<sequence length="340" mass="38053">MSHGLGEKLTIILTTSPTPSIPSTELISGVLRSLPPSLSTVPIIITFDGFTVCQNDKYRDGRLKKGQVPLQMAEAYPAYIANVKRLFSHPDVPVVQEAASEAMTSRIEGERCVTFIQHQTRQGFALSVVSALKCCSTPFVLVLQHDWVFEIEPPIQQLLTILQDEPDVNYITFVARHFKRYELTMGNSNVRLRAVFDAAKAMRHGSACDSDLIANLHFYDRPHLASVTKYYEILDTFPKLRKGDFFEDAIGTKFSYSISNACSNEEAVQAWKRIGTWMYAPDGGASRGVRHTSGRTTLTEELEKARKQAYITENHLAKLEGRQPRHAAPLINARSSEHQA</sequence>
<dbReference type="OrthoDB" id="414322at2759"/>
<evidence type="ECO:0000313" key="1">
    <source>
        <dbReference type="EMBL" id="KIW43642.1"/>
    </source>
</evidence>
<dbReference type="STRING" id="215243.A0A0D2C1Q0"/>
<dbReference type="VEuPathDB" id="FungiDB:PV06_04726"/>
<dbReference type="Proteomes" id="UP000053342">
    <property type="component" value="Unassembled WGS sequence"/>
</dbReference>
<dbReference type="EMBL" id="KN847335">
    <property type="protein sequence ID" value="KIW43642.1"/>
    <property type="molecule type" value="Genomic_DNA"/>
</dbReference>
<evidence type="ECO:0000313" key="2">
    <source>
        <dbReference type="Proteomes" id="UP000053342"/>
    </source>
</evidence>
<name>A0A0D2C1Q0_9EURO</name>
<keyword evidence="2" id="KW-1185">Reference proteome</keyword>
<dbReference type="RefSeq" id="XP_016263858.1">
    <property type="nucleotide sequence ID" value="XM_016405652.1"/>
</dbReference>